<dbReference type="RefSeq" id="WP_013489068.1">
    <property type="nucleotide sequence ID" value="NC_014829.1"/>
</dbReference>
<dbReference type="GO" id="GO:0006935">
    <property type="term" value="P:chemotaxis"/>
    <property type="evidence" value="ECO:0007669"/>
    <property type="project" value="UniProtKB-KW"/>
</dbReference>
<evidence type="ECO:0000256" key="2">
    <source>
        <dbReference type="ARBA" id="ARBA00022801"/>
    </source>
</evidence>
<organism evidence="4 5">
    <name type="scientific">Evansella cellulosilytica (strain ATCC 21833 / DSM 2522 / FERM P-1141 / JCM 9156 / N-4)</name>
    <name type="common">Bacillus cellulosilyticus</name>
    <dbReference type="NCBI Taxonomy" id="649639"/>
    <lineage>
        <taxon>Bacteria</taxon>
        <taxon>Bacillati</taxon>
        <taxon>Bacillota</taxon>
        <taxon>Bacilli</taxon>
        <taxon>Bacillales</taxon>
        <taxon>Bacillaceae</taxon>
        <taxon>Evansella</taxon>
    </lineage>
</organism>
<protein>
    <submittedName>
        <fullName evidence="4">CheC, inhibitor of MCP methylation</fullName>
    </submittedName>
</protein>
<dbReference type="STRING" id="649639.Bcell_2477"/>
<evidence type="ECO:0000259" key="3">
    <source>
        <dbReference type="Pfam" id="PF04509"/>
    </source>
</evidence>
<dbReference type="Proteomes" id="UP000001401">
    <property type="component" value="Chromosome"/>
</dbReference>
<dbReference type="GO" id="GO:0016787">
    <property type="term" value="F:hydrolase activity"/>
    <property type="evidence" value="ECO:0007669"/>
    <property type="project" value="UniProtKB-KW"/>
</dbReference>
<accession>E6TSU2</accession>
<dbReference type="InterPro" id="IPR007597">
    <property type="entry name" value="CheC"/>
</dbReference>
<dbReference type="AlphaFoldDB" id="E6TSU2"/>
<evidence type="ECO:0000256" key="1">
    <source>
        <dbReference type="ARBA" id="ARBA00022500"/>
    </source>
</evidence>
<dbReference type="Pfam" id="PF04509">
    <property type="entry name" value="CheC"/>
    <property type="match status" value="2"/>
</dbReference>
<dbReference type="InterPro" id="IPR050992">
    <property type="entry name" value="CheZ_family_phosphatases"/>
</dbReference>
<dbReference type="EMBL" id="CP002394">
    <property type="protein sequence ID" value="ADU30734.1"/>
    <property type="molecule type" value="Genomic_DNA"/>
</dbReference>
<keyword evidence="2" id="KW-0378">Hydrolase</keyword>
<dbReference type="OrthoDB" id="9812187at2"/>
<dbReference type="PANTHER" id="PTHR43693:SF1">
    <property type="entry name" value="PROTEIN PHOSPHATASE CHEZ"/>
    <property type="match status" value="1"/>
</dbReference>
<dbReference type="eggNOG" id="COG1776">
    <property type="taxonomic scope" value="Bacteria"/>
</dbReference>
<dbReference type="KEGG" id="bco:Bcell_2477"/>
<dbReference type="CDD" id="cd17909">
    <property type="entry name" value="CheC_ClassI"/>
    <property type="match status" value="1"/>
</dbReference>
<dbReference type="InterPro" id="IPR028976">
    <property type="entry name" value="CheC-like_sf"/>
</dbReference>
<keyword evidence="5" id="KW-1185">Reference proteome</keyword>
<feature type="domain" description="CheC-like protein" evidence="3">
    <location>
        <begin position="111"/>
        <end position="146"/>
    </location>
</feature>
<feature type="domain" description="CheC-like protein" evidence="3">
    <location>
        <begin position="11"/>
        <end position="45"/>
    </location>
</feature>
<name>E6TSU2_EVAC2</name>
<proteinExistence type="predicted"/>
<sequence>MSDYSQIHSQHLDVLKEVGNIGAAHAATALSKLLNKTIDMHVPAVRVVPFHEISEFVGGDEAVVASIFLRIQGEVTGSLFFMLPVNEASILIRHLTKDASFDFSTNEVPEMGISAFNEMGNILAGSYLSALSDFTSLNLQPTPPAFAVDMTVAILSHGLIEISPIADYAIFIDTKISEKDEQNVTQTQGHFFLLPDPDSFGKIFKSLGVTVNE</sequence>
<dbReference type="HOGENOM" id="CLU_087860_2_0_9"/>
<dbReference type="Gene3D" id="3.40.1550.10">
    <property type="entry name" value="CheC-like"/>
    <property type="match status" value="1"/>
</dbReference>
<evidence type="ECO:0000313" key="5">
    <source>
        <dbReference type="Proteomes" id="UP000001401"/>
    </source>
</evidence>
<dbReference type="PANTHER" id="PTHR43693">
    <property type="entry name" value="PROTEIN PHOSPHATASE CHEZ"/>
    <property type="match status" value="1"/>
</dbReference>
<keyword evidence="1" id="KW-0145">Chemotaxis</keyword>
<reference evidence="4" key="1">
    <citation type="submission" date="2010-12" db="EMBL/GenBank/DDBJ databases">
        <title>Complete sequence of Bacillus cellulosilyticus DSM 2522.</title>
        <authorList>
            <consortium name="US DOE Joint Genome Institute"/>
            <person name="Lucas S."/>
            <person name="Copeland A."/>
            <person name="Lapidus A."/>
            <person name="Cheng J.-F."/>
            <person name="Bruce D."/>
            <person name="Goodwin L."/>
            <person name="Pitluck S."/>
            <person name="Chertkov O."/>
            <person name="Detter J.C."/>
            <person name="Han C."/>
            <person name="Tapia R."/>
            <person name="Land M."/>
            <person name="Hauser L."/>
            <person name="Jeffries C."/>
            <person name="Kyrpides N."/>
            <person name="Ivanova N."/>
            <person name="Mikhailova N."/>
            <person name="Brumm P."/>
            <person name="Mead D."/>
            <person name="Woyke T."/>
        </authorList>
    </citation>
    <scope>NUCLEOTIDE SEQUENCE [LARGE SCALE GENOMIC DNA]</scope>
    <source>
        <strain evidence="4">DSM 2522</strain>
    </source>
</reference>
<dbReference type="SUPFAM" id="SSF103039">
    <property type="entry name" value="CheC-like"/>
    <property type="match status" value="1"/>
</dbReference>
<gene>
    <name evidence="4" type="ordered locus">Bcell_2477</name>
</gene>
<evidence type="ECO:0000313" key="4">
    <source>
        <dbReference type="EMBL" id="ADU30734.1"/>
    </source>
</evidence>